<comment type="caution">
    <text evidence="9">The sequence shown here is derived from an EMBL/GenBank/DDBJ whole genome shotgun (WGS) entry which is preliminary data.</text>
</comment>
<dbReference type="NCBIfam" id="TIGR02937">
    <property type="entry name" value="sigma70-ECF"/>
    <property type="match status" value="1"/>
</dbReference>
<evidence type="ECO:0000313" key="9">
    <source>
        <dbReference type="EMBL" id="GIG41760.1"/>
    </source>
</evidence>
<dbReference type="Pfam" id="PF08281">
    <property type="entry name" value="Sigma70_r4_2"/>
    <property type="match status" value="1"/>
</dbReference>
<dbReference type="InterPro" id="IPR013325">
    <property type="entry name" value="RNA_pol_sigma_r2"/>
</dbReference>
<organism evidence="9 10">
    <name type="scientific">Cellulomonas phragmiteti</name>
    <dbReference type="NCBI Taxonomy" id="478780"/>
    <lineage>
        <taxon>Bacteria</taxon>
        <taxon>Bacillati</taxon>
        <taxon>Actinomycetota</taxon>
        <taxon>Actinomycetes</taxon>
        <taxon>Micrococcales</taxon>
        <taxon>Cellulomonadaceae</taxon>
        <taxon>Cellulomonas</taxon>
    </lineage>
</organism>
<dbReference type="SUPFAM" id="SSF88946">
    <property type="entry name" value="Sigma2 domain of RNA polymerase sigma factors"/>
    <property type="match status" value="1"/>
</dbReference>
<dbReference type="InterPro" id="IPR013249">
    <property type="entry name" value="RNA_pol_sigma70_r4_t2"/>
</dbReference>
<evidence type="ECO:0000256" key="4">
    <source>
        <dbReference type="ARBA" id="ARBA00023125"/>
    </source>
</evidence>
<sequence length="197" mass="22139">MTRDDEFRSWAQQHRQGLVRTATLLTAGDTHTAQDVVQNALTKLYLAWPRVRAADDRQAYVRRALVNAFTDEMRSRGRRREDLRGELPDGAVSLGATDPDTLLLYDALRELPDRMRATVVLRYFHDLDVRETARALRCTQGTVKSQTARAIDKLRARLGPLLRDGTPAPPDPHRPDPQHRTHPTPALVAAPAPRSVA</sequence>
<dbReference type="Proteomes" id="UP000614741">
    <property type="component" value="Unassembled WGS sequence"/>
</dbReference>
<dbReference type="InterPro" id="IPR039425">
    <property type="entry name" value="RNA_pol_sigma-70-like"/>
</dbReference>
<evidence type="ECO:0000313" key="10">
    <source>
        <dbReference type="Proteomes" id="UP000614741"/>
    </source>
</evidence>
<keyword evidence="4" id="KW-0238">DNA-binding</keyword>
<reference evidence="9 10" key="1">
    <citation type="submission" date="2021-01" db="EMBL/GenBank/DDBJ databases">
        <title>Whole genome shotgun sequence of Cellulomonas phragmiteti NBRC 110785.</title>
        <authorList>
            <person name="Komaki H."/>
            <person name="Tamura T."/>
        </authorList>
    </citation>
    <scope>NUCLEOTIDE SEQUENCE [LARGE SCALE GENOMIC DNA]</scope>
    <source>
        <strain evidence="9 10">NBRC 110785</strain>
    </source>
</reference>
<feature type="domain" description="RNA polymerase sigma factor 70 region 4 type 2" evidence="8">
    <location>
        <begin position="103"/>
        <end position="154"/>
    </location>
</feature>
<keyword evidence="2" id="KW-0805">Transcription regulation</keyword>
<dbReference type="Pfam" id="PF04542">
    <property type="entry name" value="Sigma70_r2"/>
    <property type="match status" value="1"/>
</dbReference>
<keyword evidence="10" id="KW-1185">Reference proteome</keyword>
<dbReference type="Gene3D" id="1.10.1740.10">
    <property type="match status" value="1"/>
</dbReference>
<dbReference type="PANTHER" id="PTHR43133">
    <property type="entry name" value="RNA POLYMERASE ECF-TYPE SIGMA FACTO"/>
    <property type="match status" value="1"/>
</dbReference>
<keyword evidence="5" id="KW-0804">Transcription</keyword>
<dbReference type="InterPro" id="IPR007627">
    <property type="entry name" value="RNA_pol_sigma70_r2"/>
</dbReference>
<proteinExistence type="inferred from homology"/>
<evidence type="ECO:0000256" key="2">
    <source>
        <dbReference type="ARBA" id="ARBA00023015"/>
    </source>
</evidence>
<feature type="domain" description="RNA polymerase sigma-70 region 2" evidence="7">
    <location>
        <begin position="12"/>
        <end position="79"/>
    </location>
</feature>
<dbReference type="RefSeq" id="WP_203676189.1">
    <property type="nucleotide sequence ID" value="NZ_BONP01000036.1"/>
</dbReference>
<evidence type="ECO:0000256" key="6">
    <source>
        <dbReference type="SAM" id="MobiDB-lite"/>
    </source>
</evidence>
<evidence type="ECO:0000259" key="8">
    <source>
        <dbReference type="Pfam" id="PF08281"/>
    </source>
</evidence>
<feature type="region of interest" description="Disordered" evidence="6">
    <location>
        <begin position="160"/>
        <end position="197"/>
    </location>
</feature>
<evidence type="ECO:0000256" key="1">
    <source>
        <dbReference type="ARBA" id="ARBA00010641"/>
    </source>
</evidence>
<dbReference type="CDD" id="cd06171">
    <property type="entry name" value="Sigma70_r4"/>
    <property type="match status" value="1"/>
</dbReference>
<evidence type="ECO:0000259" key="7">
    <source>
        <dbReference type="Pfam" id="PF04542"/>
    </source>
</evidence>
<dbReference type="InterPro" id="IPR014325">
    <property type="entry name" value="RNA_pol_sigma-E_actinobac"/>
</dbReference>
<evidence type="ECO:0000256" key="5">
    <source>
        <dbReference type="ARBA" id="ARBA00023163"/>
    </source>
</evidence>
<evidence type="ECO:0000256" key="3">
    <source>
        <dbReference type="ARBA" id="ARBA00023082"/>
    </source>
</evidence>
<dbReference type="NCBIfam" id="TIGR02983">
    <property type="entry name" value="SigE-fam_strep"/>
    <property type="match status" value="1"/>
</dbReference>
<dbReference type="EMBL" id="BONP01000036">
    <property type="protein sequence ID" value="GIG41760.1"/>
    <property type="molecule type" value="Genomic_DNA"/>
</dbReference>
<dbReference type="InterPro" id="IPR013324">
    <property type="entry name" value="RNA_pol_sigma_r3/r4-like"/>
</dbReference>
<dbReference type="InterPro" id="IPR014284">
    <property type="entry name" value="RNA_pol_sigma-70_dom"/>
</dbReference>
<dbReference type="SUPFAM" id="SSF88659">
    <property type="entry name" value="Sigma3 and sigma4 domains of RNA polymerase sigma factors"/>
    <property type="match status" value="1"/>
</dbReference>
<dbReference type="PANTHER" id="PTHR43133:SF50">
    <property type="entry name" value="ECF RNA POLYMERASE SIGMA FACTOR SIGM"/>
    <property type="match status" value="1"/>
</dbReference>
<dbReference type="InterPro" id="IPR036388">
    <property type="entry name" value="WH-like_DNA-bd_sf"/>
</dbReference>
<gene>
    <name evidence="9" type="ORF">Cph01nite_35220</name>
</gene>
<comment type="similarity">
    <text evidence="1">Belongs to the sigma-70 factor family. ECF subfamily.</text>
</comment>
<dbReference type="Gene3D" id="1.10.10.10">
    <property type="entry name" value="Winged helix-like DNA-binding domain superfamily/Winged helix DNA-binding domain"/>
    <property type="match status" value="1"/>
</dbReference>
<accession>A0ABQ4DQX4</accession>
<keyword evidence="3" id="KW-0731">Sigma factor</keyword>
<protein>
    <submittedName>
        <fullName evidence="9">RNA polymerase sigma24 factor</fullName>
    </submittedName>
</protein>
<name>A0ABQ4DQX4_9CELL</name>